<dbReference type="InterPro" id="IPR037229">
    <property type="entry name" value="Ribosomal_bL35_sf"/>
</dbReference>
<dbReference type="GO" id="GO:0003735">
    <property type="term" value="F:structural constituent of ribosome"/>
    <property type="evidence" value="ECO:0007669"/>
    <property type="project" value="InterPro"/>
</dbReference>
<dbReference type="Proteomes" id="UP000034569">
    <property type="component" value="Unassembled WGS sequence"/>
</dbReference>
<dbReference type="GO" id="GO:0005840">
    <property type="term" value="C:ribosome"/>
    <property type="evidence" value="ECO:0007669"/>
    <property type="project" value="UniProtKB-KW"/>
</dbReference>
<dbReference type="SUPFAM" id="SSF143034">
    <property type="entry name" value="L35p-like"/>
    <property type="match status" value="1"/>
</dbReference>
<gene>
    <name evidence="1" type="primary">rpmI</name>
    <name evidence="2" type="ORF">UX33_C0020G0012</name>
</gene>
<dbReference type="AlphaFoldDB" id="A0A0G1NN32"/>
<dbReference type="GO" id="GO:1990904">
    <property type="term" value="C:ribonucleoprotein complex"/>
    <property type="evidence" value="ECO:0007669"/>
    <property type="project" value="UniProtKB-KW"/>
</dbReference>
<name>A0A0G1NN32_9BACT</name>
<evidence type="ECO:0000313" key="3">
    <source>
        <dbReference type="Proteomes" id="UP000034569"/>
    </source>
</evidence>
<dbReference type="Gene3D" id="4.10.410.60">
    <property type="match status" value="1"/>
</dbReference>
<dbReference type="PRINTS" id="PR00064">
    <property type="entry name" value="RIBOSOMALL35"/>
</dbReference>
<organism evidence="2 3">
    <name type="scientific">Candidatus Azambacteria bacterium GW2011_GWC1_46_13</name>
    <dbReference type="NCBI Taxonomy" id="1618619"/>
    <lineage>
        <taxon>Bacteria</taxon>
        <taxon>Candidatus Azamiibacteriota</taxon>
    </lineage>
</organism>
<dbReference type="EMBL" id="LCLU01000020">
    <property type="protein sequence ID" value="KKU21856.1"/>
    <property type="molecule type" value="Genomic_DNA"/>
</dbReference>
<dbReference type="InterPro" id="IPR001706">
    <property type="entry name" value="Ribosomal_bL35"/>
</dbReference>
<sequence>MAKKLKTNKSLMKRLKITGKKKLLRRPTHQNHFKAKYPGRISRTKHRVQPIAEVDAKKIKKMLPYL</sequence>
<keyword evidence="1" id="KW-0689">Ribosomal protein</keyword>
<protein>
    <recommendedName>
        <fullName evidence="1">Large ribosomal subunit protein bL35</fullName>
    </recommendedName>
</protein>
<comment type="similarity">
    <text evidence="1">Belongs to the bacterial ribosomal protein bL35 family.</text>
</comment>
<proteinExistence type="inferred from homology"/>
<reference evidence="2 3" key="1">
    <citation type="journal article" date="2015" name="Nature">
        <title>rRNA introns, odd ribosomes, and small enigmatic genomes across a large radiation of phyla.</title>
        <authorList>
            <person name="Brown C.T."/>
            <person name="Hug L.A."/>
            <person name="Thomas B.C."/>
            <person name="Sharon I."/>
            <person name="Castelle C.J."/>
            <person name="Singh A."/>
            <person name="Wilkins M.J."/>
            <person name="Williams K.H."/>
            <person name="Banfield J.F."/>
        </authorList>
    </citation>
    <scope>NUCLEOTIDE SEQUENCE [LARGE SCALE GENOMIC DNA]</scope>
</reference>
<evidence type="ECO:0000256" key="1">
    <source>
        <dbReference type="HAMAP-Rule" id="MF_00514"/>
    </source>
</evidence>
<evidence type="ECO:0000313" key="2">
    <source>
        <dbReference type="EMBL" id="KKU21856.1"/>
    </source>
</evidence>
<accession>A0A0G1NN32</accession>
<keyword evidence="1" id="KW-0687">Ribonucleoprotein</keyword>
<dbReference type="GO" id="GO:0006412">
    <property type="term" value="P:translation"/>
    <property type="evidence" value="ECO:0007669"/>
    <property type="project" value="UniProtKB-UniRule"/>
</dbReference>
<dbReference type="HAMAP" id="MF_00514">
    <property type="entry name" value="Ribosomal_bL35"/>
    <property type="match status" value="1"/>
</dbReference>
<comment type="caution">
    <text evidence="2">The sequence shown here is derived from an EMBL/GenBank/DDBJ whole genome shotgun (WGS) entry which is preliminary data.</text>
</comment>